<feature type="domain" description="N-acetyltransferase" evidence="3">
    <location>
        <begin position="40"/>
        <end position="126"/>
    </location>
</feature>
<keyword evidence="5" id="KW-1185">Reference proteome</keyword>
<dbReference type="InterPro" id="IPR000182">
    <property type="entry name" value="GNAT_dom"/>
</dbReference>
<comment type="caution">
    <text evidence="4">The sequence shown here is derived from an EMBL/GenBank/DDBJ whole genome shotgun (WGS) entry which is preliminary data.</text>
</comment>
<gene>
    <name evidence="4" type="ORF">MQN93_39450</name>
</gene>
<feature type="domain" description="N-acetyltransferase" evidence="2">
    <location>
        <begin position="7"/>
        <end position="157"/>
    </location>
</feature>
<accession>A0ABS9XUR0</accession>
<dbReference type="InterPro" id="IPR016181">
    <property type="entry name" value="Acyl_CoA_acyltransferase"/>
</dbReference>
<feature type="region of interest" description="Disordered" evidence="1">
    <location>
        <begin position="128"/>
        <end position="157"/>
    </location>
</feature>
<dbReference type="PROSITE" id="PS51186">
    <property type="entry name" value="GNAT"/>
    <property type="match status" value="1"/>
</dbReference>
<evidence type="ECO:0000256" key="1">
    <source>
        <dbReference type="SAM" id="MobiDB-lite"/>
    </source>
</evidence>
<protein>
    <submittedName>
        <fullName evidence="4">N-acetyltransferase</fullName>
    </submittedName>
</protein>
<dbReference type="PROSITE" id="PS51729">
    <property type="entry name" value="GNAT_YJDJ"/>
    <property type="match status" value="1"/>
</dbReference>
<dbReference type="RefSeq" id="WP_242713282.1">
    <property type="nucleotide sequence ID" value="NZ_JALDAX010000024.1"/>
</dbReference>
<evidence type="ECO:0000313" key="5">
    <source>
        <dbReference type="Proteomes" id="UP001165270"/>
    </source>
</evidence>
<name>A0ABS9XUR0_9ACTN</name>
<proteinExistence type="predicted"/>
<dbReference type="SUPFAM" id="SSF55729">
    <property type="entry name" value="Acyl-CoA N-acyltransferases (Nat)"/>
    <property type="match status" value="1"/>
</dbReference>
<evidence type="ECO:0000313" key="4">
    <source>
        <dbReference type="EMBL" id="MCI3245791.1"/>
    </source>
</evidence>
<dbReference type="InterPro" id="IPR031165">
    <property type="entry name" value="GNAT_YJDJ"/>
</dbReference>
<sequence>MAINPEAEASAREENNAALIAALDGSTLSEVESSWDLDVLNDAEHGRWVAALGPEAIGELSYRFVGGRVVLLTTWVDPAYRNHRVATELVARVLDEIRETGKKITIICPVVGEFIERNPEYADLIDKVHPGAGAHPEPERAGAGPDEELTAVERDLT</sequence>
<dbReference type="CDD" id="cd04301">
    <property type="entry name" value="NAT_SF"/>
    <property type="match status" value="1"/>
</dbReference>
<dbReference type="Gene3D" id="3.40.630.30">
    <property type="match status" value="1"/>
</dbReference>
<organism evidence="4 5">
    <name type="scientific">Streptomyces spinosisporus</name>
    <dbReference type="NCBI Taxonomy" id="2927582"/>
    <lineage>
        <taxon>Bacteria</taxon>
        <taxon>Bacillati</taxon>
        <taxon>Actinomycetota</taxon>
        <taxon>Actinomycetes</taxon>
        <taxon>Kitasatosporales</taxon>
        <taxon>Streptomycetaceae</taxon>
        <taxon>Streptomyces</taxon>
    </lineage>
</organism>
<reference evidence="4" key="1">
    <citation type="submission" date="2022-03" db="EMBL/GenBank/DDBJ databases">
        <title>Streptomyces 7R015 and 7R016 isolated from Barleria lupulina in Thailand.</title>
        <authorList>
            <person name="Kanchanasin P."/>
            <person name="Phongsopitanun W."/>
            <person name="Tanasupawat S."/>
        </authorList>
    </citation>
    <scope>NUCLEOTIDE SEQUENCE</scope>
    <source>
        <strain evidence="4">7R016</strain>
    </source>
</reference>
<evidence type="ECO:0000259" key="3">
    <source>
        <dbReference type="PROSITE" id="PS51729"/>
    </source>
</evidence>
<dbReference type="Proteomes" id="UP001165270">
    <property type="component" value="Unassembled WGS sequence"/>
</dbReference>
<dbReference type="Pfam" id="PF14542">
    <property type="entry name" value="Acetyltransf_CG"/>
    <property type="match status" value="1"/>
</dbReference>
<dbReference type="EMBL" id="JALDAX010000024">
    <property type="protein sequence ID" value="MCI3245791.1"/>
    <property type="molecule type" value="Genomic_DNA"/>
</dbReference>
<evidence type="ECO:0000259" key="2">
    <source>
        <dbReference type="PROSITE" id="PS51186"/>
    </source>
</evidence>